<comment type="pathway">
    <text evidence="10">Cell wall biogenesis; peptidoglycan biosynthesis.</text>
</comment>
<dbReference type="PANTHER" id="PTHR21015:SF22">
    <property type="entry name" value="GLYCOSYLTRANSFERASE"/>
    <property type="match status" value="1"/>
</dbReference>
<accession>A0ABQ5JLI0</accession>
<keyword evidence="6 10" id="KW-0573">Peptidoglycan synthesis</keyword>
<evidence type="ECO:0000256" key="2">
    <source>
        <dbReference type="ARBA" id="ARBA00022618"/>
    </source>
</evidence>
<name>A0ABQ5JLI0_9LACO</name>
<evidence type="ECO:0000256" key="5">
    <source>
        <dbReference type="ARBA" id="ARBA00022960"/>
    </source>
</evidence>
<dbReference type="Pfam" id="PF03033">
    <property type="entry name" value="Glyco_transf_28"/>
    <property type="match status" value="1"/>
</dbReference>
<evidence type="ECO:0000256" key="6">
    <source>
        <dbReference type="ARBA" id="ARBA00022984"/>
    </source>
</evidence>
<reference evidence="13 14" key="1">
    <citation type="submission" date="2022-03" db="EMBL/GenBank/DDBJ databases">
        <title>Draft genome sequence of Furfurilactobacillus curtus JCM 31185.</title>
        <authorList>
            <person name="Suzuki S."/>
            <person name="Endo A."/>
            <person name="Kajikawa A."/>
        </authorList>
    </citation>
    <scope>NUCLEOTIDE SEQUENCE [LARGE SCALE GENOMIC DNA]</scope>
    <source>
        <strain evidence="13 14">JCM 31185</strain>
    </source>
</reference>
<keyword evidence="5 10" id="KW-0133">Cell shape</keyword>
<evidence type="ECO:0000313" key="13">
    <source>
        <dbReference type="EMBL" id="GKT05289.1"/>
    </source>
</evidence>
<feature type="binding site" evidence="10">
    <location>
        <position position="128"/>
    </location>
    <ligand>
        <name>UDP-N-acetyl-alpha-D-glucosamine</name>
        <dbReference type="ChEBI" id="CHEBI:57705"/>
    </ligand>
</feature>
<feature type="binding site" evidence="10">
    <location>
        <position position="256"/>
    </location>
    <ligand>
        <name>UDP-N-acetyl-alpha-D-glucosamine</name>
        <dbReference type="ChEBI" id="CHEBI:57705"/>
    </ligand>
</feature>
<comment type="similarity">
    <text evidence="10">Belongs to the glycosyltransferase 28 family. MurG subfamily.</text>
</comment>
<feature type="binding site" evidence="10">
    <location>
        <position position="301"/>
    </location>
    <ligand>
        <name>UDP-N-acetyl-alpha-D-glucosamine</name>
        <dbReference type="ChEBI" id="CHEBI:57705"/>
    </ligand>
</feature>
<proteinExistence type="inferred from homology"/>
<dbReference type="EMBL" id="BQXO01000001">
    <property type="protein sequence ID" value="GKT05289.1"/>
    <property type="molecule type" value="Genomic_DNA"/>
</dbReference>
<evidence type="ECO:0000313" key="14">
    <source>
        <dbReference type="Proteomes" id="UP001628078"/>
    </source>
</evidence>
<comment type="caution">
    <text evidence="13">The sequence shown here is derived from an EMBL/GenBank/DDBJ whole genome shotgun (WGS) entry which is preliminary data.</text>
</comment>
<evidence type="ECO:0000259" key="12">
    <source>
        <dbReference type="Pfam" id="PF04101"/>
    </source>
</evidence>
<dbReference type="GO" id="GO:0016740">
    <property type="term" value="F:transferase activity"/>
    <property type="evidence" value="ECO:0007669"/>
    <property type="project" value="UniProtKB-KW"/>
</dbReference>
<dbReference type="Proteomes" id="UP001628078">
    <property type="component" value="Unassembled WGS sequence"/>
</dbReference>
<dbReference type="PANTHER" id="PTHR21015">
    <property type="entry name" value="UDP-N-ACETYLGLUCOSAMINE--N-ACETYLMURAMYL-(PENTAPEPTIDE) PYROPHOSPHORYL-UNDECAPRENOL N-ACETYLGLUCOSAMINE TRANSFERASE 1"/>
    <property type="match status" value="1"/>
</dbReference>
<evidence type="ECO:0000256" key="9">
    <source>
        <dbReference type="ARBA" id="ARBA00023316"/>
    </source>
</evidence>
<gene>
    <name evidence="10 13" type="primary">murG</name>
    <name evidence="13" type="ORF">JCM31185_05780</name>
</gene>
<dbReference type="InterPro" id="IPR007235">
    <property type="entry name" value="Glyco_trans_28_C"/>
</dbReference>
<protein>
    <recommendedName>
        <fullName evidence="10">UDP-N-acetylglucosamine--N-acetylmuramyl-(pentapeptide) pyrophosphoryl-undecaprenol N-acetylglucosamine transferase</fullName>
        <ecNumber evidence="10">2.4.1.227</ecNumber>
    </recommendedName>
    <alternativeName>
        <fullName evidence="10">Undecaprenyl-PP-MurNAc-pentapeptide-UDPGlcNAc GlcNAc transferase</fullName>
    </alternativeName>
</protein>
<evidence type="ECO:0000256" key="4">
    <source>
        <dbReference type="ARBA" id="ARBA00022679"/>
    </source>
</evidence>
<keyword evidence="2 10" id="KW-0132">Cell division</keyword>
<sequence>MRLMVSGGGTGGHIYPALALIDDLKQHDPKAAICYVGTQRGLESKIVPARGLQFETIKLQGFSRSLNWAGLKTNVKTVQLFLAGVRDARRLIKDFQPDVVVGTGGYVSSAVLYAASRMHIPTLIHEQNSVVGVTNKFLSRFVDQIAIAFEDARSQFPEQKVIFTGNPRAQQVAEVKSHFSWSEYGLVDNKPTLLIFGGSQGALKINAVSVAAIPTFNQRDYQVVFVTGQKRYEDVKQQIAQDHIVPGENVVIRPYISNMPEVLPQVSAIVGRAGATSLAEITALGRPSILIPSPYVTNDHQTKNAQSLVNQGAAEMISEAQLTAPRLIAVVDQLMNDPKRQAQMAMAAKKMGVPDAADQLLAVVTDLARSRQP</sequence>
<evidence type="ECO:0000256" key="3">
    <source>
        <dbReference type="ARBA" id="ARBA00022676"/>
    </source>
</evidence>
<feature type="domain" description="Glycosyl transferase family 28 C-terminal" evidence="12">
    <location>
        <begin position="192"/>
        <end position="360"/>
    </location>
</feature>
<evidence type="ECO:0000256" key="1">
    <source>
        <dbReference type="ARBA" id="ARBA00022475"/>
    </source>
</evidence>
<keyword evidence="9 10" id="KW-0961">Cell wall biogenesis/degradation</keyword>
<dbReference type="Pfam" id="PF04101">
    <property type="entry name" value="Glyco_tran_28_C"/>
    <property type="match status" value="1"/>
</dbReference>
<dbReference type="EC" id="2.4.1.227" evidence="10"/>
<feature type="binding site" evidence="10">
    <location>
        <position position="199"/>
    </location>
    <ligand>
        <name>UDP-N-acetyl-alpha-D-glucosamine</name>
        <dbReference type="ChEBI" id="CHEBI:57705"/>
    </ligand>
</feature>
<comment type="subcellular location">
    <subcellularLocation>
        <location evidence="10">Cell membrane</location>
        <topology evidence="10">Peripheral membrane protein</topology>
        <orientation evidence="10">Cytoplasmic side</orientation>
    </subcellularLocation>
</comment>
<dbReference type="RefSeq" id="WP_407882538.1">
    <property type="nucleotide sequence ID" value="NZ_BQXO01000001.1"/>
</dbReference>
<evidence type="ECO:0000256" key="7">
    <source>
        <dbReference type="ARBA" id="ARBA00023136"/>
    </source>
</evidence>
<keyword evidence="4 10" id="KW-0808">Transferase</keyword>
<dbReference type="InterPro" id="IPR006009">
    <property type="entry name" value="GlcNAc_MurG"/>
</dbReference>
<dbReference type="SUPFAM" id="SSF53756">
    <property type="entry name" value="UDP-Glycosyltransferase/glycogen phosphorylase"/>
    <property type="match status" value="1"/>
</dbReference>
<comment type="caution">
    <text evidence="10">Lacks conserved residue(s) required for the propagation of feature annotation.</text>
</comment>
<dbReference type="CDD" id="cd03785">
    <property type="entry name" value="GT28_MurG"/>
    <property type="match status" value="1"/>
</dbReference>
<dbReference type="InterPro" id="IPR004276">
    <property type="entry name" value="GlycoTrans_28_N"/>
</dbReference>
<keyword evidence="14" id="KW-1185">Reference proteome</keyword>
<dbReference type="NCBIfam" id="TIGR01133">
    <property type="entry name" value="murG"/>
    <property type="match status" value="1"/>
</dbReference>
<dbReference type="HAMAP" id="MF_00033">
    <property type="entry name" value="MurG"/>
    <property type="match status" value="1"/>
</dbReference>
<dbReference type="Gene3D" id="3.40.50.2000">
    <property type="entry name" value="Glycogen Phosphorylase B"/>
    <property type="match status" value="2"/>
</dbReference>
<feature type="domain" description="Glycosyltransferase family 28 N-terminal" evidence="11">
    <location>
        <begin position="4"/>
        <end position="147"/>
    </location>
</feature>
<keyword evidence="1 10" id="KW-1003">Cell membrane</keyword>
<comment type="catalytic activity">
    <reaction evidence="10">
        <text>Mur2Ac(oyl-L-Ala-gamma-D-Glu-L-Lys-D-Ala-D-Ala)-di-trans,octa-cis-undecaprenyl diphosphate + UDP-N-acetyl-alpha-D-glucosamine = beta-D-GlcNAc-(1-&gt;4)-Mur2Ac(oyl-L-Ala-gamma-D-Glu-L-Lys-D-Ala-D-Ala)-di-trans,octa-cis-undecaprenyl diphosphate + UDP + H(+)</text>
        <dbReference type="Rhea" id="RHEA:23192"/>
        <dbReference type="ChEBI" id="CHEBI:15378"/>
        <dbReference type="ChEBI" id="CHEBI:57705"/>
        <dbReference type="ChEBI" id="CHEBI:58223"/>
        <dbReference type="ChEBI" id="CHEBI:60032"/>
        <dbReference type="ChEBI" id="CHEBI:60033"/>
        <dbReference type="EC" id="2.4.1.227"/>
    </reaction>
</comment>
<keyword evidence="3 10" id="KW-0328">Glycosyltransferase</keyword>
<keyword evidence="8 10" id="KW-0131">Cell cycle</keyword>
<organism evidence="13 14">
    <name type="scientific">Furfurilactobacillus curtus</name>
    <dbReference type="NCBI Taxonomy" id="1746200"/>
    <lineage>
        <taxon>Bacteria</taxon>
        <taxon>Bacillati</taxon>
        <taxon>Bacillota</taxon>
        <taxon>Bacilli</taxon>
        <taxon>Lactobacillales</taxon>
        <taxon>Lactobacillaceae</taxon>
        <taxon>Furfurilactobacillus</taxon>
    </lineage>
</organism>
<evidence type="ECO:0000259" key="11">
    <source>
        <dbReference type="Pfam" id="PF03033"/>
    </source>
</evidence>
<feature type="binding site" evidence="10">
    <location>
        <begin position="10"/>
        <end position="12"/>
    </location>
    <ligand>
        <name>UDP-N-acetyl-alpha-D-glucosamine</name>
        <dbReference type="ChEBI" id="CHEBI:57705"/>
    </ligand>
</feature>
<keyword evidence="7 10" id="KW-0472">Membrane</keyword>
<evidence type="ECO:0000256" key="10">
    <source>
        <dbReference type="HAMAP-Rule" id="MF_00033"/>
    </source>
</evidence>
<evidence type="ECO:0000256" key="8">
    <source>
        <dbReference type="ARBA" id="ARBA00023306"/>
    </source>
</evidence>
<comment type="function">
    <text evidence="10">Cell wall formation. Catalyzes the transfer of a GlcNAc subunit on undecaprenyl-pyrophosphoryl-MurNAc-pentapeptide (lipid intermediate I) to form undecaprenyl-pyrophosphoryl-MurNAc-(pentapeptide)GlcNAc (lipid intermediate II).</text>
</comment>